<dbReference type="InterPro" id="IPR002067">
    <property type="entry name" value="MCP"/>
</dbReference>
<evidence type="ECO:0000313" key="16">
    <source>
        <dbReference type="EnsemblMetazoa" id="HelroP186259"/>
    </source>
</evidence>
<organism evidence="16 17">
    <name type="scientific">Helobdella robusta</name>
    <name type="common">Californian leech</name>
    <dbReference type="NCBI Taxonomy" id="6412"/>
    <lineage>
        <taxon>Eukaryota</taxon>
        <taxon>Metazoa</taxon>
        <taxon>Spiralia</taxon>
        <taxon>Lophotrochozoa</taxon>
        <taxon>Annelida</taxon>
        <taxon>Clitellata</taxon>
        <taxon>Hirudinea</taxon>
        <taxon>Rhynchobdellida</taxon>
        <taxon>Glossiphoniidae</taxon>
        <taxon>Helobdella</taxon>
    </lineage>
</organism>
<dbReference type="OMA" id="MYVCYGA"/>
<evidence type="ECO:0000256" key="11">
    <source>
        <dbReference type="ARBA" id="ARBA00041879"/>
    </source>
</evidence>
<dbReference type="InParanoid" id="T1FNV8"/>
<sequence>MTIHSAEDFTKIPKDQISPNPKELVLVPSPNIPWYVFSMAGACSGVVTRALTQPLDVVKIRLQIQDNPMHQMDSAKYRGMFRTGSVVCKSEGVRALWKGHVPAQVLSISYGVLQFSIFELLTKYTNPLISSIGFLKPFNNFVCGGVAGSIATFISYPFDVVRTRYIIQDHPKTYTSMHQAFKVIVAMESWKGLYKGFVPTIIQIAPNTGLQFAFYKLSISVWDFLCRRNKYMQATDDIHDVGLLESLICGSVAGLTAKTIVYPLDLAKKRLQIVGFHDYGRVIVGRAVAYSGMVDCIATVARQEGVGALYKGLVPSMMKALLTSALIFASYEKFYNFFVLTVVPR</sequence>
<reference evidence="15 17" key="2">
    <citation type="journal article" date="2013" name="Nature">
        <title>Insights into bilaterian evolution from three spiralian genomes.</title>
        <authorList>
            <person name="Simakov O."/>
            <person name="Marletaz F."/>
            <person name="Cho S.J."/>
            <person name="Edsinger-Gonzales E."/>
            <person name="Havlak P."/>
            <person name="Hellsten U."/>
            <person name="Kuo D.H."/>
            <person name="Larsson T."/>
            <person name="Lv J."/>
            <person name="Arendt D."/>
            <person name="Savage R."/>
            <person name="Osoegawa K."/>
            <person name="de Jong P."/>
            <person name="Grimwood J."/>
            <person name="Chapman J.A."/>
            <person name="Shapiro H."/>
            <person name="Aerts A."/>
            <person name="Otillar R.P."/>
            <person name="Terry A.Y."/>
            <person name="Boore J.L."/>
            <person name="Grigoriev I.V."/>
            <person name="Lindberg D.R."/>
            <person name="Seaver E.C."/>
            <person name="Weisblat D.A."/>
            <person name="Putnam N.H."/>
            <person name="Rokhsar D.S."/>
        </authorList>
    </citation>
    <scope>NUCLEOTIDE SEQUENCE</scope>
</reference>
<keyword evidence="4 13" id="KW-0812">Transmembrane</keyword>
<dbReference type="STRING" id="6412.T1FNV8"/>
<evidence type="ECO:0000256" key="1">
    <source>
        <dbReference type="ARBA" id="ARBA00004225"/>
    </source>
</evidence>
<keyword evidence="6" id="KW-1133">Transmembrane helix</keyword>
<comment type="subcellular location">
    <subcellularLocation>
        <location evidence="1">Mitochondrion membrane</location>
        <topology evidence="1">Multi-pass membrane protein</topology>
    </subcellularLocation>
</comment>
<feature type="repeat" description="Solcar" evidence="13">
    <location>
        <begin position="135"/>
        <end position="221"/>
    </location>
</feature>
<evidence type="ECO:0000256" key="9">
    <source>
        <dbReference type="ARBA" id="ARBA00037549"/>
    </source>
</evidence>
<dbReference type="PRINTS" id="PR00926">
    <property type="entry name" value="MITOCARRIER"/>
</dbReference>
<dbReference type="PANTHER" id="PTHR24089">
    <property type="entry name" value="SOLUTE CARRIER FAMILY 25"/>
    <property type="match status" value="1"/>
</dbReference>
<proteinExistence type="inferred from homology"/>
<keyword evidence="7" id="KW-0496">Mitochondrion</keyword>
<dbReference type="GeneID" id="20210505"/>
<dbReference type="GO" id="GO:0090422">
    <property type="term" value="F:thiamine pyrophosphate transmembrane transporter activity"/>
    <property type="evidence" value="ECO:0007669"/>
    <property type="project" value="UniProtKB-ARBA"/>
</dbReference>
<evidence type="ECO:0000256" key="14">
    <source>
        <dbReference type="RuleBase" id="RU000488"/>
    </source>
</evidence>
<keyword evidence="3 14" id="KW-0813">Transport</keyword>
<comment type="catalytic activity">
    <reaction evidence="12">
        <text>thiamine phosphate(out) + thiamine diphosphate(in) = thiamine phosphate(in) + thiamine diphosphate(out)</text>
        <dbReference type="Rhea" id="RHEA:73383"/>
        <dbReference type="ChEBI" id="CHEBI:37575"/>
        <dbReference type="ChEBI" id="CHEBI:58937"/>
    </reaction>
</comment>
<evidence type="ECO:0000256" key="12">
    <source>
        <dbReference type="ARBA" id="ARBA00050799"/>
    </source>
</evidence>
<dbReference type="SUPFAM" id="SSF103506">
    <property type="entry name" value="Mitochondrial carrier"/>
    <property type="match status" value="1"/>
</dbReference>
<dbReference type="Proteomes" id="UP000015101">
    <property type="component" value="Unassembled WGS sequence"/>
</dbReference>
<dbReference type="GO" id="GO:0005743">
    <property type="term" value="C:mitochondrial inner membrane"/>
    <property type="evidence" value="ECO:0000318"/>
    <property type="project" value="GO_Central"/>
</dbReference>
<evidence type="ECO:0000256" key="4">
    <source>
        <dbReference type="ARBA" id="ARBA00022692"/>
    </source>
</evidence>
<name>T1FNV8_HELRO</name>
<evidence type="ECO:0000313" key="15">
    <source>
        <dbReference type="EMBL" id="ESO11324.1"/>
    </source>
</evidence>
<comment type="function">
    <text evidence="9">Mitochondrial transporter mediating uptake of thiamine diphosphate into mitochondria. It is not clear if the antiporter activity is affected by the membrane potential or by the proton electrochemical gradient.</text>
</comment>
<dbReference type="Gene3D" id="1.50.40.10">
    <property type="entry name" value="Mitochondrial carrier domain"/>
    <property type="match status" value="1"/>
</dbReference>
<evidence type="ECO:0000256" key="6">
    <source>
        <dbReference type="ARBA" id="ARBA00022989"/>
    </source>
</evidence>
<feature type="repeat" description="Solcar" evidence="13">
    <location>
        <begin position="241"/>
        <end position="337"/>
    </location>
</feature>
<dbReference type="EMBL" id="KB095830">
    <property type="protein sequence ID" value="ESO11324.1"/>
    <property type="molecule type" value="Genomic_DNA"/>
</dbReference>
<keyword evidence="17" id="KW-1185">Reference proteome</keyword>
<protein>
    <recommendedName>
        <fullName evidence="10">Mitochondrial thiamine pyrophosphate carrier</fullName>
    </recommendedName>
    <alternativeName>
        <fullName evidence="11">Solute carrier family 25 member 19</fullName>
    </alternativeName>
</protein>
<dbReference type="InterPro" id="IPR023395">
    <property type="entry name" value="MCP_dom_sf"/>
</dbReference>
<dbReference type="GO" id="GO:0030974">
    <property type="term" value="P:thiamine pyrophosphate transmembrane transport"/>
    <property type="evidence" value="ECO:0000318"/>
    <property type="project" value="GO_Central"/>
</dbReference>
<dbReference type="AlphaFoldDB" id="T1FNV8"/>
<dbReference type="eggNOG" id="KOG0752">
    <property type="taxonomic scope" value="Eukaryota"/>
</dbReference>
<reference evidence="16" key="3">
    <citation type="submission" date="2015-06" db="UniProtKB">
        <authorList>
            <consortium name="EnsemblMetazoa"/>
        </authorList>
    </citation>
    <scope>IDENTIFICATION</scope>
</reference>
<evidence type="ECO:0000256" key="7">
    <source>
        <dbReference type="ARBA" id="ARBA00023128"/>
    </source>
</evidence>
<gene>
    <name evidence="16" type="primary">20210505</name>
    <name evidence="15" type="ORF">HELRODRAFT_186259</name>
</gene>
<evidence type="ECO:0000313" key="17">
    <source>
        <dbReference type="Proteomes" id="UP000015101"/>
    </source>
</evidence>
<reference evidence="17" key="1">
    <citation type="submission" date="2012-12" db="EMBL/GenBank/DDBJ databases">
        <authorList>
            <person name="Hellsten U."/>
            <person name="Grimwood J."/>
            <person name="Chapman J.A."/>
            <person name="Shapiro H."/>
            <person name="Aerts A."/>
            <person name="Otillar R.P."/>
            <person name="Terry A.Y."/>
            <person name="Boore J.L."/>
            <person name="Simakov O."/>
            <person name="Marletaz F."/>
            <person name="Cho S.-J."/>
            <person name="Edsinger-Gonzales E."/>
            <person name="Havlak P."/>
            <person name="Kuo D.-H."/>
            <person name="Larsson T."/>
            <person name="Lv J."/>
            <person name="Arendt D."/>
            <person name="Savage R."/>
            <person name="Osoegawa K."/>
            <person name="de Jong P."/>
            <person name="Lindberg D.R."/>
            <person name="Seaver E.C."/>
            <person name="Weisblat D.A."/>
            <person name="Putnam N.H."/>
            <person name="Grigoriev I.V."/>
            <person name="Rokhsar D.S."/>
        </authorList>
    </citation>
    <scope>NUCLEOTIDE SEQUENCE</scope>
</reference>
<dbReference type="FunFam" id="1.50.40.10:FF:000011">
    <property type="entry name" value="Mitochondrial thiamine pyrophosphate carrier 1"/>
    <property type="match status" value="1"/>
</dbReference>
<evidence type="ECO:0000256" key="3">
    <source>
        <dbReference type="ARBA" id="ARBA00022448"/>
    </source>
</evidence>
<dbReference type="InterPro" id="IPR018108">
    <property type="entry name" value="MCP_transmembrane"/>
</dbReference>
<evidence type="ECO:0000256" key="10">
    <source>
        <dbReference type="ARBA" id="ARBA00040836"/>
    </source>
</evidence>
<comment type="similarity">
    <text evidence="2 14">Belongs to the mitochondrial carrier (TC 2.A.29) family.</text>
</comment>
<accession>T1FNV8</accession>
<dbReference type="KEGG" id="hro:HELRODRAFT_186259"/>
<dbReference type="FunCoup" id="T1FNV8">
    <property type="interactions" value="371"/>
</dbReference>
<dbReference type="HOGENOM" id="CLU_015166_10_3_1"/>
<dbReference type="EMBL" id="AMQM01008716">
    <property type="status" value="NOT_ANNOTATED_CDS"/>
    <property type="molecule type" value="Genomic_DNA"/>
</dbReference>
<dbReference type="Pfam" id="PF00153">
    <property type="entry name" value="Mito_carr"/>
    <property type="match status" value="3"/>
</dbReference>
<dbReference type="CTD" id="20210505"/>
<evidence type="ECO:0000256" key="2">
    <source>
        <dbReference type="ARBA" id="ARBA00006375"/>
    </source>
</evidence>
<evidence type="ECO:0000256" key="13">
    <source>
        <dbReference type="PROSITE-ProRule" id="PRU00282"/>
    </source>
</evidence>
<dbReference type="OrthoDB" id="18574at2759"/>
<keyword evidence="8 13" id="KW-0472">Membrane</keyword>
<evidence type="ECO:0000256" key="5">
    <source>
        <dbReference type="ARBA" id="ARBA00022737"/>
    </source>
</evidence>
<dbReference type="PROSITE" id="PS50920">
    <property type="entry name" value="SOLCAR"/>
    <property type="match status" value="3"/>
</dbReference>
<dbReference type="EnsemblMetazoa" id="HelroT186259">
    <property type="protein sequence ID" value="HelroP186259"/>
    <property type="gene ID" value="HelroG186259"/>
</dbReference>
<feature type="repeat" description="Solcar" evidence="13">
    <location>
        <begin position="32"/>
        <end position="124"/>
    </location>
</feature>
<keyword evidence="5" id="KW-0677">Repeat</keyword>
<dbReference type="RefSeq" id="XP_009010614.1">
    <property type="nucleotide sequence ID" value="XM_009012366.1"/>
</dbReference>
<evidence type="ECO:0000256" key="8">
    <source>
        <dbReference type="ARBA" id="ARBA00023136"/>
    </source>
</evidence>
<dbReference type="GO" id="GO:0015234">
    <property type="term" value="F:thiamine transmembrane transporter activity"/>
    <property type="evidence" value="ECO:0000318"/>
    <property type="project" value="GO_Central"/>
</dbReference>